<feature type="domain" description="ABC transporter" evidence="9">
    <location>
        <begin position="8"/>
        <end position="243"/>
    </location>
</feature>
<evidence type="ECO:0000256" key="5">
    <source>
        <dbReference type="ARBA" id="ARBA00022741"/>
    </source>
</evidence>
<dbReference type="SMART" id="SM00382">
    <property type="entry name" value="AAA"/>
    <property type="match status" value="1"/>
</dbReference>
<dbReference type="GO" id="GO:0005886">
    <property type="term" value="C:plasma membrane"/>
    <property type="evidence" value="ECO:0007669"/>
    <property type="project" value="UniProtKB-SubCell"/>
</dbReference>
<accession>A0A0J9BVQ5</accession>
<protein>
    <recommendedName>
        <fullName evidence="9">ABC transporter domain-containing protein</fullName>
    </recommendedName>
</protein>
<dbReference type="FunFam" id="3.40.50.300:FF:000127">
    <property type="entry name" value="Ribose import ATP-binding protein RbsA"/>
    <property type="match status" value="1"/>
</dbReference>
<keyword evidence="7" id="KW-1278">Translocase</keyword>
<evidence type="ECO:0000256" key="8">
    <source>
        <dbReference type="ARBA" id="ARBA00023136"/>
    </source>
</evidence>
<keyword evidence="4" id="KW-0677">Repeat</keyword>
<sequence>MDNQTPLLELKGITKTFGSFTANEDINLTVYPGEVHALLGENGAGKSTLMNVIYGIYKPDRGEIRRFGSPVKIQSPKDALRHGIGMVHQHFMLVDVFSAIENIGLMGDAGTFSITNRKKIEENLEHLKEKYGIDVDLHSPVEQLSIGMQQKVEILKLLYTGADLLIFDEPTAVLLPQECDGLFEIISNLVSEGKGVIFISHKLDEVLKISKRITVLTKGRVTGQIDTRDADKSTIVRMMVGEEVNPPEFDKKQTCHENQVPVICAENLEAEDDRKVKTLNGVSLSVYPGEVVGIASVEGNGQVELAEVLAGVRKALGGTVRINGEEVSTRNAKNFIDKGIAYVPADRNYVGSVPDFPLYENWILRNRKPPKKGWFLDYRFIKTQAAKAMIDFDVRARGITDRSANLSGGNLQKFILARALSKHPKAMICAYPTRGLDIKATWFIREKILKAREDGMGLLLLSGDFEELFALSDRIVVLYRGRIVGEVVPEKTTVREVGMMMMGVTADETT</sequence>
<comment type="subcellular location">
    <subcellularLocation>
        <location evidence="1">Cell membrane</location>
        <topology evidence="1">Peripheral membrane protein</topology>
    </subcellularLocation>
</comment>
<evidence type="ECO:0000256" key="4">
    <source>
        <dbReference type="ARBA" id="ARBA00022737"/>
    </source>
</evidence>
<gene>
    <name evidence="10" type="ORF">HMPREF9470_03690</name>
</gene>
<proteinExistence type="predicted"/>
<dbReference type="InterPro" id="IPR003593">
    <property type="entry name" value="AAA+_ATPase"/>
</dbReference>
<keyword evidence="8" id="KW-0472">Membrane</keyword>
<evidence type="ECO:0000313" key="10">
    <source>
        <dbReference type="EMBL" id="KMW17037.1"/>
    </source>
</evidence>
<dbReference type="InterPro" id="IPR027417">
    <property type="entry name" value="P-loop_NTPase"/>
</dbReference>
<dbReference type="CDD" id="cd03216">
    <property type="entry name" value="ABC_Carb_Monos_I"/>
    <property type="match status" value="1"/>
</dbReference>
<dbReference type="RefSeq" id="WP_007864921.1">
    <property type="nucleotide sequence ID" value="NZ_KQ235880.1"/>
</dbReference>
<dbReference type="GeneID" id="93162594"/>
<organism evidence="10 11">
    <name type="scientific">[Clostridium] citroniae WAL-19142</name>
    <dbReference type="NCBI Taxonomy" id="742734"/>
    <lineage>
        <taxon>Bacteria</taxon>
        <taxon>Bacillati</taxon>
        <taxon>Bacillota</taxon>
        <taxon>Clostridia</taxon>
        <taxon>Lachnospirales</taxon>
        <taxon>Lachnospiraceae</taxon>
        <taxon>Enterocloster</taxon>
    </lineage>
</organism>
<evidence type="ECO:0000256" key="2">
    <source>
        <dbReference type="ARBA" id="ARBA00022448"/>
    </source>
</evidence>
<dbReference type="Pfam" id="PF00005">
    <property type="entry name" value="ABC_tran"/>
    <property type="match status" value="2"/>
</dbReference>
<keyword evidence="5" id="KW-0547">Nucleotide-binding</keyword>
<evidence type="ECO:0000256" key="6">
    <source>
        <dbReference type="ARBA" id="ARBA00022840"/>
    </source>
</evidence>
<dbReference type="Proteomes" id="UP000037392">
    <property type="component" value="Unassembled WGS sequence"/>
</dbReference>
<comment type="caution">
    <text evidence="10">The sequence shown here is derived from an EMBL/GenBank/DDBJ whole genome shotgun (WGS) entry which is preliminary data.</text>
</comment>
<dbReference type="InterPro" id="IPR050107">
    <property type="entry name" value="ABC_carbohydrate_import_ATPase"/>
</dbReference>
<dbReference type="PANTHER" id="PTHR43790">
    <property type="entry name" value="CARBOHYDRATE TRANSPORT ATP-BINDING PROTEIN MG119-RELATED"/>
    <property type="match status" value="1"/>
</dbReference>
<dbReference type="GO" id="GO:0016887">
    <property type="term" value="F:ATP hydrolysis activity"/>
    <property type="evidence" value="ECO:0007669"/>
    <property type="project" value="InterPro"/>
</dbReference>
<keyword evidence="6" id="KW-0067">ATP-binding</keyword>
<evidence type="ECO:0000256" key="1">
    <source>
        <dbReference type="ARBA" id="ARBA00004202"/>
    </source>
</evidence>
<dbReference type="GO" id="GO:0005524">
    <property type="term" value="F:ATP binding"/>
    <property type="evidence" value="ECO:0007669"/>
    <property type="project" value="UniProtKB-KW"/>
</dbReference>
<keyword evidence="2" id="KW-0813">Transport</keyword>
<dbReference type="PROSITE" id="PS50893">
    <property type="entry name" value="ABC_TRANSPORTER_2"/>
    <property type="match status" value="2"/>
</dbReference>
<dbReference type="OrthoDB" id="9771863at2"/>
<evidence type="ECO:0000256" key="3">
    <source>
        <dbReference type="ARBA" id="ARBA00022475"/>
    </source>
</evidence>
<feature type="domain" description="ABC transporter" evidence="9">
    <location>
        <begin position="263"/>
        <end position="505"/>
    </location>
</feature>
<reference evidence="10 11" key="1">
    <citation type="submission" date="2011-04" db="EMBL/GenBank/DDBJ databases">
        <title>The Genome Sequence of Clostridium citroniae WAL-19142.</title>
        <authorList>
            <consortium name="The Broad Institute Genome Sequencing Platform"/>
            <person name="Earl A."/>
            <person name="Ward D."/>
            <person name="Feldgarden M."/>
            <person name="Gevers D."/>
            <person name="Warren Y.A."/>
            <person name="Tyrrell K.L."/>
            <person name="Citron D.M."/>
            <person name="Goldstein E.J."/>
            <person name="Daigneault M."/>
            <person name="Allen-Vercoe E."/>
            <person name="Young S.K."/>
            <person name="Zeng Q."/>
            <person name="Gargeya S."/>
            <person name="Fitzgerald M."/>
            <person name="Haas B."/>
            <person name="Abouelleil A."/>
            <person name="Alvarado L."/>
            <person name="Arachchi H.M."/>
            <person name="Berlin A."/>
            <person name="Brown A."/>
            <person name="Chapman S.B."/>
            <person name="Chen Z."/>
            <person name="Dunbar C."/>
            <person name="Freedman E."/>
            <person name="Gearin G."/>
            <person name="Gellesch M."/>
            <person name="Goldberg J."/>
            <person name="Griggs A."/>
            <person name="Gujja S."/>
            <person name="Heilman E.R."/>
            <person name="Heiman D."/>
            <person name="Howarth C."/>
            <person name="Larson L."/>
            <person name="Lui A."/>
            <person name="MacDonald P.J."/>
            <person name="Mehta T."/>
            <person name="Montmayeur A."/>
            <person name="Murphy C."/>
            <person name="Neiman D."/>
            <person name="Pearson M."/>
            <person name="Priest M."/>
            <person name="Roberts A."/>
            <person name="Saif S."/>
            <person name="Shea T."/>
            <person name="Shenoy N."/>
            <person name="Sisk P."/>
            <person name="Stolte C."/>
            <person name="Sykes S."/>
            <person name="White J."/>
            <person name="Yandava C."/>
            <person name="Wortman J."/>
            <person name="Nusbaum C."/>
            <person name="Birren B."/>
        </authorList>
    </citation>
    <scope>NUCLEOTIDE SEQUENCE [LARGE SCALE GENOMIC DNA]</scope>
    <source>
        <strain evidence="10 11">WAL-19142</strain>
    </source>
</reference>
<name>A0A0J9BVQ5_9FIRM</name>
<dbReference type="CDD" id="cd03215">
    <property type="entry name" value="ABC_Carb_Monos_II"/>
    <property type="match status" value="1"/>
</dbReference>
<dbReference type="InterPro" id="IPR003439">
    <property type="entry name" value="ABC_transporter-like_ATP-bd"/>
</dbReference>
<dbReference type="InterPro" id="IPR017871">
    <property type="entry name" value="ABC_transporter-like_CS"/>
</dbReference>
<evidence type="ECO:0000313" key="11">
    <source>
        <dbReference type="Proteomes" id="UP000037392"/>
    </source>
</evidence>
<dbReference type="PATRIC" id="fig|742734.4.peg.3958"/>
<dbReference type="PROSITE" id="PS00211">
    <property type="entry name" value="ABC_TRANSPORTER_1"/>
    <property type="match status" value="1"/>
</dbReference>
<dbReference type="PANTHER" id="PTHR43790:SF9">
    <property type="entry name" value="GALACTOFURANOSE TRANSPORTER ATP-BINDING PROTEIN YTFR"/>
    <property type="match status" value="1"/>
</dbReference>
<dbReference type="AlphaFoldDB" id="A0A0J9BVQ5"/>
<dbReference type="Gene3D" id="3.40.50.300">
    <property type="entry name" value="P-loop containing nucleotide triphosphate hydrolases"/>
    <property type="match status" value="2"/>
</dbReference>
<dbReference type="SUPFAM" id="SSF52540">
    <property type="entry name" value="P-loop containing nucleoside triphosphate hydrolases"/>
    <property type="match status" value="2"/>
</dbReference>
<evidence type="ECO:0000259" key="9">
    <source>
        <dbReference type="PROSITE" id="PS50893"/>
    </source>
</evidence>
<keyword evidence="3" id="KW-1003">Cell membrane</keyword>
<evidence type="ECO:0000256" key="7">
    <source>
        <dbReference type="ARBA" id="ARBA00022967"/>
    </source>
</evidence>
<dbReference type="EMBL" id="ADLK01000028">
    <property type="protein sequence ID" value="KMW17037.1"/>
    <property type="molecule type" value="Genomic_DNA"/>
</dbReference>